<reference evidence="2" key="1">
    <citation type="submission" date="2020-07" db="EMBL/GenBank/DDBJ databases">
        <authorList>
            <person name="Partida-Martinez L."/>
            <person name="Huntemann M."/>
            <person name="Clum A."/>
            <person name="Wang J."/>
            <person name="Palaniappan K."/>
            <person name="Ritter S."/>
            <person name="Chen I.-M."/>
            <person name="Stamatis D."/>
            <person name="Reddy T."/>
            <person name="O'Malley R."/>
            <person name="Daum C."/>
            <person name="Shapiro N."/>
            <person name="Ivanova N."/>
            <person name="Kyrpides N."/>
            <person name="Woyke T."/>
        </authorList>
    </citation>
    <scope>NUCLEOTIDE SEQUENCE [LARGE SCALE GENOMIC DNA]</scope>
    <source>
        <strain evidence="2">AT2.8</strain>
    </source>
</reference>
<dbReference type="AlphaFoldDB" id="A0A852TLC0"/>
<sequence length="93" mass="10561">MSGTRISQSNLSSSLFVIVYLNRWENAPKLSLKITQNNFALIKTFFNCQGKTIFYINKMTQIESMDIQDVINKNLLDILDDQSSTLVQALQGV</sequence>
<accession>A0A852TLC0</accession>
<dbReference type="Proteomes" id="UP000548423">
    <property type="component" value="Unassembled WGS sequence"/>
</dbReference>
<protein>
    <submittedName>
        <fullName evidence="1">Transcriptional regulator with PAS, ATPase and Fis domain</fullName>
    </submittedName>
</protein>
<reference evidence="2" key="2">
    <citation type="submission" date="2020-08" db="EMBL/GenBank/DDBJ databases">
        <title>The Agave Microbiome: Exploring the role of microbial communities in plant adaptations to desert environments.</title>
        <authorList>
            <person name="Partida-Martinez L.P."/>
        </authorList>
    </citation>
    <scope>NUCLEOTIDE SEQUENCE [LARGE SCALE GENOMIC DNA]</scope>
    <source>
        <strain evidence="2">AT2.8</strain>
    </source>
</reference>
<evidence type="ECO:0000313" key="1">
    <source>
        <dbReference type="EMBL" id="NYE08506.1"/>
    </source>
</evidence>
<proteinExistence type="predicted"/>
<evidence type="ECO:0000313" key="2">
    <source>
        <dbReference type="Proteomes" id="UP000548423"/>
    </source>
</evidence>
<dbReference type="EMBL" id="JACCBX010000014">
    <property type="protein sequence ID" value="NYE08506.1"/>
    <property type="molecule type" value="Genomic_DNA"/>
</dbReference>
<name>A0A852TLC0_9BACI</name>
<comment type="caution">
    <text evidence="1">The sequence shown here is derived from an EMBL/GenBank/DDBJ whole genome shotgun (WGS) entry which is preliminary data.</text>
</comment>
<organism evidence="1 2">
    <name type="scientific">Neobacillus niacini</name>
    <dbReference type="NCBI Taxonomy" id="86668"/>
    <lineage>
        <taxon>Bacteria</taxon>
        <taxon>Bacillati</taxon>
        <taxon>Bacillota</taxon>
        <taxon>Bacilli</taxon>
        <taxon>Bacillales</taxon>
        <taxon>Bacillaceae</taxon>
        <taxon>Neobacillus</taxon>
    </lineage>
</organism>
<gene>
    <name evidence="1" type="ORF">F4694_005354</name>
</gene>